<feature type="region of interest" description="Disordered" evidence="15">
    <location>
        <begin position="318"/>
        <end position="353"/>
    </location>
</feature>
<dbReference type="PANTHER" id="PTHR45852">
    <property type="entry name" value="SER/THR-PROTEIN KINASE RIO2"/>
    <property type="match status" value="1"/>
</dbReference>
<comment type="similarity">
    <text evidence="2">Belongs to the protein kinase superfamily. RIO-type Ser/Thr kinase family.</text>
</comment>
<proteinExistence type="inferred from homology"/>
<feature type="compositionally biased region" description="Polar residues" evidence="15">
    <location>
        <begin position="438"/>
        <end position="458"/>
    </location>
</feature>
<dbReference type="InterPro" id="IPR015285">
    <property type="entry name" value="RIO2_wHTH_N"/>
</dbReference>
<dbReference type="GO" id="GO:0030490">
    <property type="term" value="P:maturation of SSU-rRNA"/>
    <property type="evidence" value="ECO:0007669"/>
    <property type="project" value="TreeGrafter"/>
</dbReference>
<evidence type="ECO:0000256" key="9">
    <source>
        <dbReference type="ARBA" id="ARBA00022840"/>
    </source>
</evidence>
<dbReference type="GO" id="GO:0005634">
    <property type="term" value="C:nucleus"/>
    <property type="evidence" value="ECO:0007669"/>
    <property type="project" value="TreeGrafter"/>
</dbReference>
<dbReference type="EMBL" id="HBGD01009394">
    <property type="protein sequence ID" value="CAD9084475.1"/>
    <property type="molecule type" value="Transcribed_RNA"/>
</dbReference>
<dbReference type="InterPro" id="IPR018935">
    <property type="entry name" value="RIO_kinase_CS"/>
</dbReference>
<dbReference type="GO" id="GO:0005829">
    <property type="term" value="C:cytosol"/>
    <property type="evidence" value="ECO:0007669"/>
    <property type="project" value="TreeGrafter"/>
</dbReference>
<gene>
    <name evidence="17" type="ORF">PCOS0759_LOCUS7729</name>
</gene>
<feature type="compositionally biased region" description="Basic residues" evidence="15">
    <location>
        <begin position="516"/>
        <end position="531"/>
    </location>
</feature>
<evidence type="ECO:0000256" key="14">
    <source>
        <dbReference type="ARBA" id="ARBA00068837"/>
    </source>
</evidence>
<evidence type="ECO:0000313" key="17">
    <source>
        <dbReference type="EMBL" id="CAD9084475.1"/>
    </source>
</evidence>
<keyword evidence="8" id="KW-0418">Kinase</keyword>
<dbReference type="SUPFAM" id="SSF56112">
    <property type="entry name" value="Protein kinase-like (PK-like)"/>
    <property type="match status" value="1"/>
</dbReference>
<feature type="compositionally biased region" description="Polar residues" evidence="15">
    <location>
        <begin position="389"/>
        <end position="400"/>
    </location>
</feature>
<keyword evidence="4" id="KW-0723">Serine/threonine-protein kinase</keyword>
<keyword evidence="6" id="KW-0479">Metal-binding</keyword>
<feature type="compositionally biased region" description="Acidic residues" evidence="15">
    <location>
        <begin position="325"/>
        <end position="338"/>
    </location>
</feature>
<dbReference type="CDD" id="cd05144">
    <property type="entry name" value="RIO2_C"/>
    <property type="match status" value="1"/>
</dbReference>
<evidence type="ECO:0000256" key="4">
    <source>
        <dbReference type="ARBA" id="ARBA00022527"/>
    </source>
</evidence>
<evidence type="ECO:0000256" key="3">
    <source>
        <dbReference type="ARBA" id="ARBA00012513"/>
    </source>
</evidence>
<dbReference type="Pfam" id="PF09202">
    <property type="entry name" value="Rio2_N"/>
    <property type="match status" value="1"/>
</dbReference>
<dbReference type="Pfam" id="PF01163">
    <property type="entry name" value="RIO1"/>
    <property type="match status" value="1"/>
</dbReference>
<dbReference type="SUPFAM" id="SSF46785">
    <property type="entry name" value="Winged helix' DNA-binding domain"/>
    <property type="match status" value="1"/>
</dbReference>
<organism evidence="17">
    <name type="scientific">Percolomonas cosmopolitus</name>
    <dbReference type="NCBI Taxonomy" id="63605"/>
    <lineage>
        <taxon>Eukaryota</taxon>
        <taxon>Discoba</taxon>
        <taxon>Heterolobosea</taxon>
        <taxon>Tetramitia</taxon>
        <taxon>Eutetramitia</taxon>
        <taxon>Percolomonadidae</taxon>
        <taxon>Percolomonas</taxon>
    </lineage>
</organism>
<feature type="region of interest" description="Disordered" evidence="15">
    <location>
        <begin position="496"/>
        <end position="540"/>
    </location>
</feature>
<evidence type="ECO:0000256" key="13">
    <source>
        <dbReference type="ARBA" id="ARBA00068353"/>
    </source>
</evidence>
<evidence type="ECO:0000256" key="7">
    <source>
        <dbReference type="ARBA" id="ARBA00022741"/>
    </source>
</evidence>
<dbReference type="PROSITE" id="PS01245">
    <property type="entry name" value="RIO1"/>
    <property type="match status" value="1"/>
</dbReference>
<keyword evidence="5" id="KW-0808">Transferase</keyword>
<feature type="region of interest" description="Disordered" evidence="15">
    <location>
        <begin position="381"/>
        <end position="465"/>
    </location>
</feature>
<keyword evidence="10" id="KW-0460">Magnesium</keyword>
<reference evidence="17" key="1">
    <citation type="submission" date="2021-01" db="EMBL/GenBank/DDBJ databases">
        <authorList>
            <person name="Corre E."/>
            <person name="Pelletier E."/>
            <person name="Niang G."/>
            <person name="Scheremetjew M."/>
            <person name="Finn R."/>
            <person name="Kale V."/>
            <person name="Holt S."/>
            <person name="Cochrane G."/>
            <person name="Meng A."/>
            <person name="Brown T."/>
            <person name="Cohen L."/>
        </authorList>
    </citation>
    <scope>NUCLEOTIDE SEQUENCE</scope>
    <source>
        <strain evidence="17">WS</strain>
    </source>
</reference>
<sequence>MKLDAKHLRYLSIEEFRTLLSIELGMRNHDLVPTTLIERLADLRHGGTRKCLKSLARKKLIHHDSKFYDGYKLNYLGYDYLALNSFVKRGTVVGVGGQIGVGKESDIFVVIDAEDTERVLKLHRLGRISFRTIKNKRDYLKNRKSANWLYLSKLAAMKEYAFMKALYEAGYPTPQPLDQNRHCLVMERIDGYPLYQIREMADPVAIGRRCLDLIVQLAEHGLIHGDFNEFNLLVKEDSTVIVIDFPQMVSTDHKNAEAYFDRDVQCIHTYFGKKHGVDLDNLPKLSDITKSFDLDVAVSASGFSKEKEKELRKLQKEQDLRLSTVDDEQSDEDEEEVPEVPGPQKKLREGNIEENITKNLMALRSEMEKVYETEVSATKKPVAKVSFNMEPQPSKNSLPSQEKAPIAQTRTQKASTSPQPSDAASHPAETTNERDSSQPESSDAQETTEPPTIESDAQQDGAEVVSVLQDAIEKSQKASQSITSNELLQQLIRLKVKRSHDARRKREKHTQSAKGNSKKGTKKIRNQRKSTKQLLNEYDA</sequence>
<dbReference type="InterPro" id="IPR011009">
    <property type="entry name" value="Kinase-like_dom_sf"/>
</dbReference>
<feature type="compositionally biased region" description="Polar residues" evidence="15">
    <location>
        <begin position="408"/>
        <end position="422"/>
    </location>
</feature>
<feature type="domain" description="RIO kinase" evidence="16">
    <location>
        <begin position="64"/>
        <end position="291"/>
    </location>
</feature>
<dbReference type="InterPro" id="IPR018934">
    <property type="entry name" value="RIO_dom"/>
</dbReference>
<dbReference type="InterPro" id="IPR036388">
    <property type="entry name" value="WH-like_DNA-bd_sf"/>
</dbReference>
<evidence type="ECO:0000259" key="16">
    <source>
        <dbReference type="SMART" id="SM00090"/>
    </source>
</evidence>
<dbReference type="Gene3D" id="1.10.10.10">
    <property type="entry name" value="Winged helix-like DNA-binding domain superfamily/Winged helix DNA-binding domain"/>
    <property type="match status" value="1"/>
</dbReference>
<comment type="cofactor">
    <cofactor evidence="1">
        <name>Mg(2+)</name>
        <dbReference type="ChEBI" id="CHEBI:18420"/>
    </cofactor>
</comment>
<dbReference type="GO" id="GO:0030688">
    <property type="term" value="C:preribosome, small subunit precursor"/>
    <property type="evidence" value="ECO:0007669"/>
    <property type="project" value="TreeGrafter"/>
</dbReference>
<dbReference type="AlphaFoldDB" id="A0A7S1PIJ9"/>
<dbReference type="GO" id="GO:0004674">
    <property type="term" value="F:protein serine/threonine kinase activity"/>
    <property type="evidence" value="ECO:0007669"/>
    <property type="project" value="UniProtKB-KW"/>
</dbReference>
<comment type="catalytic activity">
    <reaction evidence="11">
        <text>L-threonyl-[protein] + ATP = O-phospho-L-threonyl-[protein] + ADP + H(+)</text>
        <dbReference type="Rhea" id="RHEA:46608"/>
        <dbReference type="Rhea" id="RHEA-COMP:11060"/>
        <dbReference type="Rhea" id="RHEA-COMP:11605"/>
        <dbReference type="ChEBI" id="CHEBI:15378"/>
        <dbReference type="ChEBI" id="CHEBI:30013"/>
        <dbReference type="ChEBI" id="CHEBI:30616"/>
        <dbReference type="ChEBI" id="CHEBI:61977"/>
        <dbReference type="ChEBI" id="CHEBI:456216"/>
        <dbReference type="EC" id="2.7.11.1"/>
    </reaction>
</comment>
<evidence type="ECO:0000256" key="2">
    <source>
        <dbReference type="ARBA" id="ARBA00009196"/>
    </source>
</evidence>
<dbReference type="GO" id="GO:0005524">
    <property type="term" value="F:ATP binding"/>
    <property type="evidence" value="ECO:0007669"/>
    <property type="project" value="UniProtKB-KW"/>
</dbReference>
<evidence type="ECO:0000256" key="8">
    <source>
        <dbReference type="ARBA" id="ARBA00022777"/>
    </source>
</evidence>
<dbReference type="Gene3D" id="1.10.510.10">
    <property type="entry name" value="Transferase(Phosphotransferase) domain 1"/>
    <property type="match status" value="1"/>
</dbReference>
<evidence type="ECO:0000256" key="6">
    <source>
        <dbReference type="ARBA" id="ARBA00022723"/>
    </source>
</evidence>
<evidence type="ECO:0000256" key="10">
    <source>
        <dbReference type="ARBA" id="ARBA00022842"/>
    </source>
</evidence>
<dbReference type="InterPro" id="IPR036390">
    <property type="entry name" value="WH_DNA-bd_sf"/>
</dbReference>
<dbReference type="GO" id="GO:0046872">
    <property type="term" value="F:metal ion binding"/>
    <property type="evidence" value="ECO:0007669"/>
    <property type="project" value="UniProtKB-KW"/>
</dbReference>
<evidence type="ECO:0000256" key="12">
    <source>
        <dbReference type="ARBA" id="ARBA00048679"/>
    </source>
</evidence>
<keyword evidence="7" id="KW-0547">Nucleotide-binding</keyword>
<evidence type="ECO:0000256" key="5">
    <source>
        <dbReference type="ARBA" id="ARBA00022679"/>
    </source>
</evidence>
<keyword evidence="9" id="KW-0067">ATP-binding</keyword>
<dbReference type="FunFam" id="3.30.200.20:FF:000052">
    <property type="entry name" value="Serine/threonine-protein kinase RIO2"/>
    <property type="match status" value="1"/>
</dbReference>
<protein>
    <recommendedName>
        <fullName evidence="13">Serine/threonine-protein kinase RIO2</fullName>
        <ecNumber evidence="3">2.7.11.1</ecNumber>
    </recommendedName>
    <alternativeName>
        <fullName evidence="14">Serine/threonine-protein kinase rio2</fullName>
    </alternativeName>
</protein>
<comment type="catalytic activity">
    <reaction evidence="12">
        <text>L-seryl-[protein] + ATP = O-phospho-L-seryl-[protein] + ADP + H(+)</text>
        <dbReference type="Rhea" id="RHEA:17989"/>
        <dbReference type="Rhea" id="RHEA-COMP:9863"/>
        <dbReference type="Rhea" id="RHEA-COMP:11604"/>
        <dbReference type="ChEBI" id="CHEBI:15378"/>
        <dbReference type="ChEBI" id="CHEBI:29999"/>
        <dbReference type="ChEBI" id="CHEBI:30616"/>
        <dbReference type="ChEBI" id="CHEBI:83421"/>
        <dbReference type="ChEBI" id="CHEBI:456216"/>
        <dbReference type="EC" id="2.7.11.1"/>
    </reaction>
</comment>
<name>A0A7S1PIJ9_9EUKA</name>
<dbReference type="SMART" id="SM00090">
    <property type="entry name" value="RIO"/>
    <property type="match status" value="1"/>
</dbReference>
<dbReference type="Gene3D" id="3.30.200.20">
    <property type="entry name" value="Phosphorylase Kinase, domain 1"/>
    <property type="match status" value="1"/>
</dbReference>
<dbReference type="InterPro" id="IPR030484">
    <property type="entry name" value="Rio2"/>
</dbReference>
<feature type="compositionally biased region" description="Basic residues" evidence="15">
    <location>
        <begin position="496"/>
        <end position="508"/>
    </location>
</feature>
<evidence type="ECO:0000256" key="11">
    <source>
        <dbReference type="ARBA" id="ARBA00047899"/>
    </source>
</evidence>
<dbReference type="InterPro" id="IPR000687">
    <property type="entry name" value="RIO_kinase"/>
</dbReference>
<dbReference type="PANTHER" id="PTHR45852:SF1">
    <property type="entry name" value="SERINE_THREONINE-PROTEIN KINASE RIO2"/>
    <property type="match status" value="1"/>
</dbReference>
<dbReference type="FunFam" id="1.10.10.10:FF:000053">
    <property type="entry name" value="Serine/threonine-protein kinase RIO2"/>
    <property type="match status" value="1"/>
</dbReference>
<evidence type="ECO:0000256" key="1">
    <source>
        <dbReference type="ARBA" id="ARBA00001946"/>
    </source>
</evidence>
<evidence type="ECO:0000256" key="15">
    <source>
        <dbReference type="SAM" id="MobiDB-lite"/>
    </source>
</evidence>
<accession>A0A7S1PIJ9</accession>
<dbReference type="EC" id="2.7.11.1" evidence="3"/>